<dbReference type="Proteomes" id="UP000255167">
    <property type="component" value="Unassembled WGS sequence"/>
</dbReference>
<dbReference type="EMBL" id="UGNC01000005">
    <property type="protein sequence ID" value="STW49836.1"/>
    <property type="molecule type" value="Genomic_DNA"/>
</dbReference>
<evidence type="ECO:0000313" key="2">
    <source>
        <dbReference type="Proteomes" id="UP000255167"/>
    </source>
</evidence>
<accession>A0A378FYV3</accession>
<reference evidence="1 2" key="1">
    <citation type="submission" date="2018-06" db="EMBL/GenBank/DDBJ databases">
        <authorList>
            <consortium name="Pathogen Informatics"/>
            <person name="Doyle S."/>
        </authorList>
    </citation>
    <scope>NUCLEOTIDE SEQUENCE [LARGE SCALE GENOMIC DNA]</scope>
    <source>
        <strain evidence="1 2">NCTC9617</strain>
    </source>
</reference>
<organism evidence="1 2">
    <name type="scientific">Klebsiella pneumoniae</name>
    <dbReference type="NCBI Taxonomy" id="573"/>
    <lineage>
        <taxon>Bacteria</taxon>
        <taxon>Pseudomonadati</taxon>
        <taxon>Pseudomonadota</taxon>
        <taxon>Gammaproteobacteria</taxon>
        <taxon>Enterobacterales</taxon>
        <taxon>Enterobacteriaceae</taxon>
        <taxon>Klebsiella/Raoultella group</taxon>
        <taxon>Klebsiella</taxon>
        <taxon>Klebsiella pneumoniae complex</taxon>
    </lineage>
</organism>
<evidence type="ECO:0000313" key="1">
    <source>
        <dbReference type="EMBL" id="STW49836.1"/>
    </source>
</evidence>
<name>A0A378FYV3_KLEPN</name>
<protein>
    <submittedName>
        <fullName evidence="1">Uncharacterized protein</fullName>
    </submittedName>
</protein>
<gene>
    <name evidence="1" type="ORF">NCTC9617_06484</name>
</gene>
<proteinExistence type="predicted"/>
<sequence length="35" mass="3857">MLVVSLNTASFTTCIHVAPDVFRFNGLCLCIAENR</sequence>
<dbReference type="AlphaFoldDB" id="A0A378FYV3"/>